<name>A0A7S7AWT3_9SPIR</name>
<accession>A0A7S7AWT3</accession>
<dbReference type="SUPFAM" id="SSF46565">
    <property type="entry name" value="Chaperone J-domain"/>
    <property type="match status" value="1"/>
</dbReference>
<dbReference type="InterPro" id="IPR001623">
    <property type="entry name" value="DnaJ_domain"/>
</dbReference>
<evidence type="ECO:0000313" key="2">
    <source>
        <dbReference type="EMBL" id="QOW60951.1"/>
    </source>
</evidence>
<dbReference type="AlphaFoldDB" id="A0A7S7AWT3"/>
<dbReference type="Gene3D" id="1.10.287.110">
    <property type="entry name" value="DnaJ domain"/>
    <property type="match status" value="1"/>
</dbReference>
<evidence type="ECO:0000313" key="3">
    <source>
        <dbReference type="Proteomes" id="UP000593915"/>
    </source>
</evidence>
<dbReference type="InterPro" id="IPR036869">
    <property type="entry name" value="J_dom_sf"/>
</dbReference>
<dbReference type="CDD" id="cd06257">
    <property type="entry name" value="DnaJ"/>
    <property type="match status" value="1"/>
</dbReference>
<feature type="region of interest" description="Disordered" evidence="1">
    <location>
        <begin position="28"/>
        <end position="55"/>
    </location>
</feature>
<reference evidence="2 3" key="1">
    <citation type="submission" date="2020-09" db="EMBL/GenBank/DDBJ databases">
        <title>Characterization of Treponema spp. from bovine digital dermatitis in Korea.</title>
        <authorList>
            <person name="Espiritu H.M."/>
            <person name="Cho Y.I."/>
            <person name="Mamuad L."/>
        </authorList>
    </citation>
    <scope>NUCLEOTIDE SEQUENCE [LARGE SCALE GENOMIC DNA]</scope>
    <source>
        <strain evidence="2 3">KS1</strain>
    </source>
</reference>
<proteinExistence type="predicted"/>
<dbReference type="Proteomes" id="UP000593915">
    <property type="component" value="Chromosome"/>
</dbReference>
<dbReference type="RefSeq" id="WP_024467207.1">
    <property type="nucleotide sequence ID" value="NZ_CP061839.1"/>
</dbReference>
<feature type="compositionally biased region" description="Basic and acidic residues" evidence="1">
    <location>
        <begin position="39"/>
        <end position="55"/>
    </location>
</feature>
<organism evidence="2 3">
    <name type="scientific">Treponema pedis</name>
    <dbReference type="NCBI Taxonomy" id="409322"/>
    <lineage>
        <taxon>Bacteria</taxon>
        <taxon>Pseudomonadati</taxon>
        <taxon>Spirochaetota</taxon>
        <taxon>Spirochaetia</taxon>
        <taxon>Spirochaetales</taxon>
        <taxon>Treponemataceae</taxon>
        <taxon>Treponema</taxon>
    </lineage>
</organism>
<dbReference type="EMBL" id="CP061839">
    <property type="protein sequence ID" value="QOW60951.1"/>
    <property type="molecule type" value="Genomic_DNA"/>
</dbReference>
<evidence type="ECO:0000256" key="1">
    <source>
        <dbReference type="SAM" id="MobiDB-lite"/>
    </source>
</evidence>
<gene>
    <name evidence="2" type="ORF">IFE08_00555</name>
</gene>
<protein>
    <submittedName>
        <fullName evidence="2">J domain-containing protein</fullName>
    </submittedName>
</protein>
<sequence>MSGNYYDEMGSILRDALTSDEDPFEAALRPKGKYRKTASRMERRPPPKINTEKKRVSVPPELIEDFAVLNVLPGVPLEDCKKAWKHLIKKHHPDIAQKTDNKFDTNEIICRINNAYRKIEVWFTTGKILTEKELNS</sequence>